<dbReference type="InterPro" id="IPR001841">
    <property type="entry name" value="Znf_RING"/>
</dbReference>
<dbReference type="Pfam" id="PF13639">
    <property type="entry name" value="zf-RING_2"/>
    <property type="match status" value="1"/>
</dbReference>
<dbReference type="Proteomes" id="UP000282613">
    <property type="component" value="Unassembled WGS sequence"/>
</dbReference>
<feature type="compositionally biased region" description="Pro residues" evidence="9">
    <location>
        <begin position="234"/>
        <end position="244"/>
    </location>
</feature>
<evidence type="ECO:0000313" key="12">
    <source>
        <dbReference type="EMBL" id="VDK37937.1"/>
    </source>
</evidence>
<keyword evidence="2 10" id="KW-0812">Transmembrane</keyword>
<dbReference type="AlphaFoldDB" id="A0A0R3W9K7"/>
<evidence type="ECO:0000256" key="4">
    <source>
        <dbReference type="ARBA" id="ARBA00022771"/>
    </source>
</evidence>
<proteinExistence type="predicted"/>
<keyword evidence="6 10" id="KW-1133">Transmembrane helix</keyword>
<reference evidence="12 13" key="2">
    <citation type="submission" date="2018-11" db="EMBL/GenBank/DDBJ databases">
        <authorList>
            <consortium name="Pathogen Informatics"/>
        </authorList>
    </citation>
    <scope>NUCLEOTIDE SEQUENCE [LARGE SCALE GENOMIC DNA]</scope>
</reference>
<evidence type="ECO:0000313" key="14">
    <source>
        <dbReference type="WBParaSite" id="TASK_0000714401-mRNA-1"/>
    </source>
</evidence>
<evidence type="ECO:0000256" key="10">
    <source>
        <dbReference type="SAM" id="Phobius"/>
    </source>
</evidence>
<evidence type="ECO:0000256" key="1">
    <source>
        <dbReference type="ARBA" id="ARBA00004370"/>
    </source>
</evidence>
<evidence type="ECO:0000256" key="7">
    <source>
        <dbReference type="ARBA" id="ARBA00023136"/>
    </source>
</evidence>
<feature type="compositionally biased region" description="Low complexity" evidence="9">
    <location>
        <begin position="261"/>
        <end position="270"/>
    </location>
</feature>
<keyword evidence="5" id="KW-0862">Zinc</keyword>
<feature type="compositionally biased region" description="Low complexity" evidence="9">
    <location>
        <begin position="201"/>
        <end position="216"/>
    </location>
</feature>
<dbReference type="OrthoDB" id="9984778at2759"/>
<evidence type="ECO:0000259" key="11">
    <source>
        <dbReference type="PROSITE" id="PS50089"/>
    </source>
</evidence>
<dbReference type="STRING" id="60517.A0A0R3W9K7"/>
<dbReference type="WBParaSite" id="TASK_0000714401-mRNA-1">
    <property type="protein sequence ID" value="TASK_0000714401-mRNA-1"/>
    <property type="gene ID" value="TASK_0000714401"/>
</dbReference>
<feature type="domain" description="RING-type" evidence="11">
    <location>
        <begin position="407"/>
        <end position="446"/>
    </location>
</feature>
<accession>A0A0R3W9K7</accession>
<reference evidence="14" key="1">
    <citation type="submission" date="2016-04" db="UniProtKB">
        <authorList>
            <consortium name="WormBaseParasite"/>
        </authorList>
    </citation>
    <scope>IDENTIFICATION</scope>
</reference>
<dbReference type="GO" id="GO:0008270">
    <property type="term" value="F:zinc ion binding"/>
    <property type="evidence" value="ECO:0007669"/>
    <property type="project" value="UniProtKB-KW"/>
</dbReference>
<organism evidence="14">
    <name type="scientific">Taenia asiatica</name>
    <name type="common">Asian tapeworm</name>
    <dbReference type="NCBI Taxonomy" id="60517"/>
    <lineage>
        <taxon>Eukaryota</taxon>
        <taxon>Metazoa</taxon>
        <taxon>Spiralia</taxon>
        <taxon>Lophotrochozoa</taxon>
        <taxon>Platyhelminthes</taxon>
        <taxon>Cestoda</taxon>
        <taxon>Eucestoda</taxon>
        <taxon>Cyclophyllidea</taxon>
        <taxon>Taeniidae</taxon>
        <taxon>Taenia</taxon>
    </lineage>
</organism>
<dbReference type="GO" id="GO:0016020">
    <property type="term" value="C:membrane"/>
    <property type="evidence" value="ECO:0007669"/>
    <property type="project" value="UniProtKB-SubCell"/>
</dbReference>
<keyword evidence="3" id="KW-0479">Metal-binding</keyword>
<gene>
    <name evidence="12" type="ORF">TASK_LOCUS7145</name>
</gene>
<feature type="region of interest" description="Disordered" evidence="9">
    <location>
        <begin position="582"/>
        <end position="608"/>
    </location>
</feature>
<keyword evidence="4 8" id="KW-0863">Zinc-finger</keyword>
<evidence type="ECO:0000256" key="5">
    <source>
        <dbReference type="ARBA" id="ARBA00022833"/>
    </source>
</evidence>
<dbReference type="EMBL" id="UYRS01018580">
    <property type="protein sequence ID" value="VDK37937.1"/>
    <property type="molecule type" value="Genomic_DNA"/>
</dbReference>
<evidence type="ECO:0000313" key="13">
    <source>
        <dbReference type="Proteomes" id="UP000282613"/>
    </source>
</evidence>
<sequence>MIMGIFYVSKQTHSNIQFVAYIIALLSLLSLCTPQIPNGFSQSYSPTNTLNPVIHSLQLLLNNQTHLLFRSYPRVKDFNVDLSQLKSPTKERPSDLIFISSNFFDDQQCSLKGLPSRDSSWFALIDLRNDCSSLDVIFGVLKSARSVNGTLLRGILFYVDEIPGAPSLNSLGNRSELHSAPLYAFLLPREAAPLSVRRCSDTSGTTTTCTVAISTSPEGTSPRSRLWIHRSPSSPSPPSPPPSFPRHRIHASPSDHFSNQSSTDGVVGSTSGNGGSSGSGGVVNVEDAFLNRSSVLFVAVSFILLMFISLAWLVFYYVQRFRYLHSKERASIEIFRFVWKMKDMYHVFVPQSADIGSEFVLTMRSNFTVEHLSKRRLAELARKAVARIPLKLLQAGDKEIGANGEHCAICIEPYRPFDNIRILPHYFHKLCIDPWLLEQRSCPMCKLDILQAYDFRPEMDRSCPASTGSDSSTSPAVAFAGPTSSPVLVRAGVETEREEGELVTVANSACDEVTPETVITASVSTSYHDLEHQLEELTAPSRVDWLRGLFRSPTTTPSYQRRSRRLRLRNVEITAADVRTRQLQPSTHLLPTEGCDEGSPHASSATAS</sequence>
<feature type="transmembrane region" description="Helical" evidence="10">
    <location>
        <begin position="295"/>
        <end position="318"/>
    </location>
</feature>
<dbReference type="PANTHER" id="PTHR46539">
    <property type="entry name" value="E3 UBIQUITIN-PROTEIN LIGASE ATL42"/>
    <property type="match status" value="1"/>
</dbReference>
<keyword evidence="7 10" id="KW-0472">Membrane</keyword>
<evidence type="ECO:0000256" key="2">
    <source>
        <dbReference type="ARBA" id="ARBA00022692"/>
    </source>
</evidence>
<dbReference type="FunFam" id="3.30.40.10:FF:000009">
    <property type="entry name" value="E3 ubiquitin-protein ligase RNF130"/>
    <property type="match status" value="1"/>
</dbReference>
<evidence type="ECO:0000256" key="3">
    <source>
        <dbReference type="ARBA" id="ARBA00022723"/>
    </source>
</evidence>
<comment type="subcellular location">
    <subcellularLocation>
        <location evidence="1">Membrane</location>
    </subcellularLocation>
</comment>
<evidence type="ECO:0000256" key="9">
    <source>
        <dbReference type="SAM" id="MobiDB-lite"/>
    </source>
</evidence>
<dbReference type="InterPro" id="IPR013083">
    <property type="entry name" value="Znf_RING/FYVE/PHD"/>
</dbReference>
<keyword evidence="13" id="KW-1185">Reference proteome</keyword>
<name>A0A0R3W9K7_TAEAS</name>
<dbReference type="PANTHER" id="PTHR46539:SF23">
    <property type="entry name" value="RING-TYPE DOMAIN-CONTAINING PROTEIN"/>
    <property type="match status" value="1"/>
</dbReference>
<evidence type="ECO:0000256" key="8">
    <source>
        <dbReference type="PROSITE-ProRule" id="PRU00175"/>
    </source>
</evidence>
<dbReference type="PROSITE" id="PS50089">
    <property type="entry name" value="ZF_RING_2"/>
    <property type="match status" value="1"/>
</dbReference>
<evidence type="ECO:0000256" key="6">
    <source>
        <dbReference type="ARBA" id="ARBA00022989"/>
    </source>
</evidence>
<dbReference type="SUPFAM" id="SSF57850">
    <property type="entry name" value="RING/U-box"/>
    <property type="match status" value="1"/>
</dbReference>
<protein>
    <submittedName>
        <fullName evidence="14">RING-type domain-containing protein</fullName>
    </submittedName>
</protein>
<feature type="region of interest" description="Disordered" evidence="9">
    <location>
        <begin position="197"/>
        <end position="278"/>
    </location>
</feature>
<dbReference type="Gene3D" id="3.30.40.10">
    <property type="entry name" value="Zinc/RING finger domain, C3HC4 (zinc finger)"/>
    <property type="match status" value="1"/>
</dbReference>